<dbReference type="GO" id="GO:0005886">
    <property type="term" value="C:plasma membrane"/>
    <property type="evidence" value="ECO:0007669"/>
    <property type="project" value="UniProtKB-SubCell"/>
</dbReference>
<comment type="function">
    <text evidence="11">Required for the insertion and/or proper folding and/or complex formation of integral membrane proteins into the membrane. Involved in integration of membrane proteins that insert both dependently and independently of the Sec translocase complex, as well as at least some lipoproteins. Aids folding of multispanning membrane proteins.</text>
</comment>
<dbReference type="Proteomes" id="UP000219440">
    <property type="component" value="Unassembled WGS sequence"/>
</dbReference>
<evidence type="ECO:0000256" key="16">
    <source>
        <dbReference type="RuleBase" id="RU003945"/>
    </source>
</evidence>
<dbReference type="GO" id="GO:0015031">
    <property type="term" value="P:protein transport"/>
    <property type="evidence" value="ECO:0007669"/>
    <property type="project" value="UniProtKB-KW"/>
</dbReference>
<dbReference type="InterPro" id="IPR028055">
    <property type="entry name" value="YidC/Oxa/ALB_C"/>
</dbReference>
<keyword evidence="6 16" id="KW-0812">Transmembrane</keyword>
<feature type="transmembrane region" description="Helical" evidence="17">
    <location>
        <begin position="99"/>
        <end position="122"/>
    </location>
</feature>
<comment type="subunit">
    <text evidence="12">Interacts with the Sec translocase complex via SecD. Specifically interacts with transmembrane segments of nascent integral membrane proteins during membrane integration.</text>
</comment>
<comment type="subcellular location">
    <subcellularLocation>
        <location evidence="1">Cell membrane</location>
        <topology evidence="1">Multi-pass membrane protein</topology>
    </subcellularLocation>
    <subcellularLocation>
        <location evidence="16">Membrane</location>
        <topology evidence="16">Multi-pass membrane protein</topology>
    </subcellularLocation>
</comment>
<dbReference type="PANTHER" id="PTHR12428">
    <property type="entry name" value="OXA1"/>
    <property type="match status" value="1"/>
</dbReference>
<dbReference type="OrthoDB" id="9780552at2"/>
<evidence type="ECO:0000256" key="15">
    <source>
        <dbReference type="ARBA" id="ARBA00033342"/>
    </source>
</evidence>
<evidence type="ECO:0000256" key="2">
    <source>
        <dbReference type="ARBA" id="ARBA00010527"/>
    </source>
</evidence>
<organism evidence="19 20">
    <name type="scientific">Salinibacterium xinjiangense</name>
    <dbReference type="NCBI Taxonomy" id="386302"/>
    <lineage>
        <taxon>Bacteria</taxon>
        <taxon>Bacillati</taxon>
        <taxon>Actinomycetota</taxon>
        <taxon>Actinomycetes</taxon>
        <taxon>Micrococcales</taxon>
        <taxon>Microbacteriaceae</taxon>
        <taxon>Salinibacterium</taxon>
    </lineage>
</organism>
<keyword evidence="8 17" id="KW-1133">Transmembrane helix</keyword>
<evidence type="ECO:0000256" key="1">
    <source>
        <dbReference type="ARBA" id="ARBA00004651"/>
    </source>
</evidence>
<keyword evidence="5" id="KW-1003">Cell membrane</keyword>
<dbReference type="Pfam" id="PF02096">
    <property type="entry name" value="60KD_IMP"/>
    <property type="match status" value="1"/>
</dbReference>
<evidence type="ECO:0000256" key="10">
    <source>
        <dbReference type="ARBA" id="ARBA00023186"/>
    </source>
</evidence>
<dbReference type="PANTHER" id="PTHR12428:SF65">
    <property type="entry name" value="CYTOCHROME C OXIDASE ASSEMBLY PROTEIN COX18, MITOCHONDRIAL"/>
    <property type="match status" value="1"/>
</dbReference>
<evidence type="ECO:0000256" key="11">
    <source>
        <dbReference type="ARBA" id="ARBA00025034"/>
    </source>
</evidence>
<feature type="transmembrane region" description="Helical" evidence="17">
    <location>
        <begin position="195"/>
        <end position="222"/>
    </location>
</feature>
<evidence type="ECO:0000313" key="20">
    <source>
        <dbReference type="Proteomes" id="UP000219440"/>
    </source>
</evidence>
<evidence type="ECO:0000256" key="17">
    <source>
        <dbReference type="SAM" id="Phobius"/>
    </source>
</evidence>
<evidence type="ECO:0000256" key="4">
    <source>
        <dbReference type="ARBA" id="ARBA00022448"/>
    </source>
</evidence>
<protein>
    <recommendedName>
        <fullName evidence="3">Membrane protein insertase YidC</fullName>
    </recommendedName>
    <alternativeName>
        <fullName evidence="15">Foldase YidC</fullName>
    </alternativeName>
    <alternativeName>
        <fullName evidence="14">Membrane integrase YidC</fullName>
    </alternativeName>
    <alternativeName>
        <fullName evidence="13">Membrane protein YidC</fullName>
    </alternativeName>
</protein>
<evidence type="ECO:0000256" key="5">
    <source>
        <dbReference type="ARBA" id="ARBA00022475"/>
    </source>
</evidence>
<dbReference type="AlphaFoldDB" id="A0A2C8ZXE8"/>
<keyword evidence="10" id="KW-0143">Chaperone</keyword>
<dbReference type="InterPro" id="IPR047196">
    <property type="entry name" value="YidC_ALB_C"/>
</dbReference>
<evidence type="ECO:0000256" key="6">
    <source>
        <dbReference type="ARBA" id="ARBA00022692"/>
    </source>
</evidence>
<accession>A0A2C8ZXE8</accession>
<feature type="transmembrane region" description="Helical" evidence="17">
    <location>
        <begin position="34"/>
        <end position="56"/>
    </location>
</feature>
<dbReference type="CDD" id="cd20070">
    <property type="entry name" value="5TM_YidC_Alb3"/>
    <property type="match status" value="1"/>
</dbReference>
<comment type="similarity">
    <text evidence="2">Belongs to the OXA1/ALB3/YidC family. Type 1 subfamily.</text>
</comment>
<dbReference type="GO" id="GO:0051205">
    <property type="term" value="P:protein insertion into membrane"/>
    <property type="evidence" value="ECO:0007669"/>
    <property type="project" value="TreeGrafter"/>
</dbReference>
<feature type="transmembrane region" description="Helical" evidence="17">
    <location>
        <begin position="153"/>
        <end position="174"/>
    </location>
</feature>
<reference evidence="19 20" key="1">
    <citation type="submission" date="2017-09" db="EMBL/GenBank/DDBJ databases">
        <authorList>
            <person name="Ehlers B."/>
            <person name="Leendertz F.H."/>
        </authorList>
    </citation>
    <scope>NUCLEOTIDE SEQUENCE [LARGE SCALE GENOMIC DNA]</scope>
    <source>
        <strain evidence="19 20">CGMCC 1.05381</strain>
    </source>
</reference>
<evidence type="ECO:0000256" key="8">
    <source>
        <dbReference type="ARBA" id="ARBA00022989"/>
    </source>
</evidence>
<dbReference type="GO" id="GO:0032977">
    <property type="term" value="F:membrane insertase activity"/>
    <property type="evidence" value="ECO:0007669"/>
    <property type="project" value="InterPro"/>
</dbReference>
<dbReference type="NCBIfam" id="TIGR03592">
    <property type="entry name" value="yidC_oxa1_cterm"/>
    <property type="match status" value="1"/>
</dbReference>
<keyword evidence="9 17" id="KW-0472">Membrane</keyword>
<evidence type="ECO:0000256" key="9">
    <source>
        <dbReference type="ARBA" id="ARBA00023136"/>
    </source>
</evidence>
<evidence type="ECO:0000256" key="3">
    <source>
        <dbReference type="ARBA" id="ARBA00015325"/>
    </source>
</evidence>
<keyword evidence="7" id="KW-0653">Protein transport</keyword>
<name>A0A2C8ZXE8_9MICO</name>
<proteinExistence type="inferred from homology"/>
<feature type="domain" description="Membrane insertase YidC/Oxa/ALB C-terminal" evidence="18">
    <location>
        <begin position="37"/>
        <end position="236"/>
    </location>
</feature>
<gene>
    <name evidence="19" type="ORF">SAMN06296378_2293</name>
</gene>
<evidence type="ECO:0000256" key="13">
    <source>
        <dbReference type="ARBA" id="ARBA00031538"/>
    </source>
</evidence>
<dbReference type="EMBL" id="OCST01000004">
    <property type="protein sequence ID" value="SOE70688.1"/>
    <property type="molecule type" value="Genomic_DNA"/>
</dbReference>
<evidence type="ECO:0000256" key="7">
    <source>
        <dbReference type="ARBA" id="ARBA00022927"/>
    </source>
</evidence>
<dbReference type="InterPro" id="IPR001708">
    <property type="entry name" value="YidC/ALB3/OXA1/COX18"/>
</dbReference>
<evidence type="ECO:0000313" key="19">
    <source>
        <dbReference type="EMBL" id="SOE70688.1"/>
    </source>
</evidence>
<sequence>MDPFSFAPLWHILDAAYRLVESIAQLLEPFIGSWSAGVAIIALTLLVRILLIPVGISQVRAEWSGRRIAPKLRTLQRKYKKNPALLQKKTMALYRAENVSPMAGFLPMLLQAPVISIVYALFIRGTIGGHANALLASTIGGVPLGASLATTGVTWPGIFVFVGLIVVIGAVAWMSRLIARRLAIQPVDAPAMARLNAVLSWLPFITLVVAAVVPLAAVIYLATTTTWTLVERAILRRRYWGAVA</sequence>
<evidence type="ECO:0000256" key="12">
    <source>
        <dbReference type="ARBA" id="ARBA00026028"/>
    </source>
</evidence>
<keyword evidence="20" id="KW-1185">Reference proteome</keyword>
<evidence type="ECO:0000256" key="14">
    <source>
        <dbReference type="ARBA" id="ARBA00033245"/>
    </source>
</evidence>
<dbReference type="RefSeq" id="WP_097061340.1">
    <property type="nucleotide sequence ID" value="NZ_BMLC01000003.1"/>
</dbReference>
<keyword evidence="4" id="KW-0813">Transport</keyword>
<evidence type="ECO:0000259" key="18">
    <source>
        <dbReference type="Pfam" id="PF02096"/>
    </source>
</evidence>